<dbReference type="InterPro" id="IPR047798">
    <property type="entry name" value="BPSS1780-like"/>
</dbReference>
<dbReference type="NCBIfam" id="NF041043">
    <property type="entry name" value="BPSS1780_fam"/>
    <property type="match status" value="1"/>
</dbReference>
<accession>E6QQY5</accession>
<protein>
    <submittedName>
        <fullName evidence="2">Putative transmembrane protein</fullName>
    </submittedName>
</protein>
<feature type="transmembrane region" description="Helical" evidence="1">
    <location>
        <begin position="215"/>
        <end position="234"/>
    </location>
</feature>
<name>E6QQY5_9ZZZZ</name>
<dbReference type="AlphaFoldDB" id="E6QQY5"/>
<feature type="transmembrane region" description="Helical" evidence="1">
    <location>
        <begin position="55"/>
        <end position="73"/>
    </location>
</feature>
<keyword evidence="1" id="KW-0472">Membrane</keyword>
<keyword evidence="1" id="KW-1133">Transmembrane helix</keyword>
<gene>
    <name evidence="2" type="ORF">CARN7_0395</name>
</gene>
<feature type="transmembrane region" description="Helical" evidence="1">
    <location>
        <begin position="187"/>
        <end position="209"/>
    </location>
</feature>
<keyword evidence="1 2" id="KW-0812">Transmembrane</keyword>
<evidence type="ECO:0000256" key="1">
    <source>
        <dbReference type="SAM" id="Phobius"/>
    </source>
</evidence>
<proteinExistence type="predicted"/>
<feature type="transmembrane region" description="Helical" evidence="1">
    <location>
        <begin position="151"/>
        <end position="175"/>
    </location>
</feature>
<dbReference type="EMBL" id="CABR01000044">
    <property type="protein sequence ID" value="CBI09656.1"/>
    <property type="molecule type" value="Genomic_DNA"/>
</dbReference>
<feature type="transmembrane region" description="Helical" evidence="1">
    <location>
        <begin position="94"/>
        <end position="112"/>
    </location>
</feature>
<sequence>MTPITYRTVPFSHGWLWIRLAFRMYRRKPLMWIAYATAIVMIGALLTLIPIVGAFVFQLIAPILNGGMMLACHDERRLQPLQFNRLFSAFSSHGSQLVTVGGIYLTGMLLVFTGPSMMGSDPVIHLLYSGLNTPQALQQLQQLPLTPSAGLVLGLSLLLFVVMLMAYWFAPALVVLGNQRAIDAMKLSFSACAANFPAFFLYGVIMFILLLLATIPAMLGFLIVIPIGFINYYISYKDVFRHR</sequence>
<organism evidence="2">
    <name type="scientific">mine drainage metagenome</name>
    <dbReference type="NCBI Taxonomy" id="410659"/>
    <lineage>
        <taxon>unclassified sequences</taxon>
        <taxon>metagenomes</taxon>
        <taxon>ecological metagenomes</taxon>
    </lineage>
</organism>
<evidence type="ECO:0000313" key="2">
    <source>
        <dbReference type="EMBL" id="CBI09656.1"/>
    </source>
</evidence>
<reference evidence="2" key="1">
    <citation type="submission" date="2009-10" db="EMBL/GenBank/DDBJ databases">
        <title>Diversity of trophic interactions inside an arsenic-rich microbial ecosystem.</title>
        <authorList>
            <person name="Bertin P.N."/>
            <person name="Heinrich-Salmeron A."/>
            <person name="Pelletier E."/>
            <person name="Goulhen-Chollet F."/>
            <person name="Arsene-Ploetze F."/>
            <person name="Gallien S."/>
            <person name="Calteau A."/>
            <person name="Vallenet D."/>
            <person name="Casiot C."/>
            <person name="Chane-Woon-Ming B."/>
            <person name="Giloteaux L."/>
            <person name="Barakat M."/>
            <person name="Bonnefoy V."/>
            <person name="Bruneel O."/>
            <person name="Chandler M."/>
            <person name="Cleiss J."/>
            <person name="Duran R."/>
            <person name="Elbaz-Poulichet F."/>
            <person name="Fonknechten N."/>
            <person name="Lauga B."/>
            <person name="Mornico D."/>
            <person name="Ortet P."/>
            <person name="Schaeffer C."/>
            <person name="Siguier P."/>
            <person name="Alexander Thil Smith A."/>
            <person name="Van Dorsselaer A."/>
            <person name="Weissenbach J."/>
            <person name="Medigue C."/>
            <person name="Le Paslier D."/>
        </authorList>
    </citation>
    <scope>NUCLEOTIDE SEQUENCE</scope>
</reference>
<feature type="transmembrane region" description="Helical" evidence="1">
    <location>
        <begin position="29"/>
        <end position="49"/>
    </location>
</feature>
<comment type="caution">
    <text evidence="2">The sequence shown here is derived from an EMBL/GenBank/DDBJ whole genome shotgun (WGS) entry which is preliminary data.</text>
</comment>